<keyword evidence="2" id="KW-0479">Metal-binding</keyword>
<evidence type="ECO:0000256" key="2">
    <source>
        <dbReference type="PIRSR" id="PIRSR006232-1"/>
    </source>
</evidence>
<comment type="similarity">
    <text evidence="1 3">Belongs to the pirin family.</text>
</comment>
<keyword evidence="8" id="KW-1185">Reference proteome</keyword>
<sequence>MVVIVSGKETDLEGMSVRRLLPHRDVRSVGPFVFCDHMGPVSFDAGSGIDVPPHPHIGLATVTYLFDGAILHHDSLGNHLEITPGDLNWMTAGRGIVHSERETSDLRHSDHNLHGLQLWVALPEADEDCPPDFTHVRKDDLPVIHDSGLHMRLIAGEAFGQTAPVPVKSKLFYLDVHMDGGAQLLLPGENQQAALYIIDGALRVDGVRYEAFSFIYIAPEEIPDIVAENHCRVMLLGGLPLGHRHIWWNFVATSKDKIEQAKSDWREGRFVPVPGENDLVPLPGTSKKVNPPPAS</sequence>
<evidence type="ECO:0000259" key="6">
    <source>
        <dbReference type="Pfam" id="PF05726"/>
    </source>
</evidence>
<dbReference type="Pfam" id="PF02678">
    <property type="entry name" value="Pirin"/>
    <property type="match status" value="1"/>
</dbReference>
<evidence type="ECO:0000256" key="4">
    <source>
        <dbReference type="SAM" id="MobiDB-lite"/>
    </source>
</evidence>
<name>A0A1Y2L4Y6_9PROT</name>
<dbReference type="InterPro" id="IPR012093">
    <property type="entry name" value="Pirin"/>
</dbReference>
<feature type="region of interest" description="Disordered" evidence="4">
    <location>
        <begin position="269"/>
        <end position="295"/>
    </location>
</feature>
<dbReference type="GO" id="GO:0046872">
    <property type="term" value="F:metal ion binding"/>
    <property type="evidence" value="ECO:0007669"/>
    <property type="project" value="UniProtKB-KW"/>
</dbReference>
<dbReference type="PANTHER" id="PTHR13903:SF8">
    <property type="entry name" value="PIRIN"/>
    <property type="match status" value="1"/>
</dbReference>
<proteinExistence type="inferred from homology"/>
<organism evidence="7 8">
    <name type="scientific">Thalassospira mesophila</name>
    <dbReference type="NCBI Taxonomy" id="1293891"/>
    <lineage>
        <taxon>Bacteria</taxon>
        <taxon>Pseudomonadati</taxon>
        <taxon>Pseudomonadota</taxon>
        <taxon>Alphaproteobacteria</taxon>
        <taxon>Rhodospirillales</taxon>
        <taxon>Thalassospiraceae</taxon>
        <taxon>Thalassospira</taxon>
    </lineage>
</organism>
<comment type="caution">
    <text evidence="7">The sequence shown here is derived from an EMBL/GenBank/DDBJ whole genome shotgun (WGS) entry which is preliminary data.</text>
</comment>
<keyword evidence="2" id="KW-0408">Iron</keyword>
<dbReference type="CDD" id="cd02909">
    <property type="entry name" value="cupin_pirin_N"/>
    <property type="match status" value="1"/>
</dbReference>
<evidence type="ECO:0000256" key="3">
    <source>
        <dbReference type="RuleBase" id="RU003457"/>
    </source>
</evidence>
<dbReference type="OrthoDB" id="9780903at2"/>
<gene>
    <name evidence="7" type="ORF">TMES_02365</name>
</gene>
<dbReference type="SUPFAM" id="SSF51182">
    <property type="entry name" value="RmlC-like cupins"/>
    <property type="match status" value="1"/>
</dbReference>
<dbReference type="InterPro" id="IPR014710">
    <property type="entry name" value="RmlC-like_jellyroll"/>
</dbReference>
<dbReference type="InterPro" id="IPR003829">
    <property type="entry name" value="Pirin_N_dom"/>
</dbReference>
<comment type="cofactor">
    <cofactor evidence="2">
        <name>Fe cation</name>
        <dbReference type="ChEBI" id="CHEBI:24875"/>
    </cofactor>
    <text evidence="2">Binds 1 Fe cation per subunit.</text>
</comment>
<dbReference type="AlphaFoldDB" id="A0A1Y2L4Y6"/>
<accession>A0A1Y2L4Y6</accession>
<evidence type="ECO:0000313" key="7">
    <source>
        <dbReference type="EMBL" id="OSQ40610.1"/>
    </source>
</evidence>
<feature type="domain" description="Pirin C-terminal" evidence="6">
    <location>
        <begin position="173"/>
        <end position="270"/>
    </location>
</feature>
<dbReference type="Proteomes" id="UP000193391">
    <property type="component" value="Unassembled WGS sequence"/>
</dbReference>
<evidence type="ECO:0000313" key="8">
    <source>
        <dbReference type="Proteomes" id="UP000193391"/>
    </source>
</evidence>
<feature type="domain" description="Pirin N-terminal" evidence="5">
    <location>
        <begin position="16"/>
        <end position="120"/>
    </location>
</feature>
<evidence type="ECO:0000256" key="1">
    <source>
        <dbReference type="ARBA" id="ARBA00008416"/>
    </source>
</evidence>
<feature type="binding site" evidence="2">
    <location>
        <position position="98"/>
    </location>
    <ligand>
        <name>Fe cation</name>
        <dbReference type="ChEBI" id="CHEBI:24875"/>
    </ligand>
</feature>
<dbReference type="STRING" id="1293891.TMES_02365"/>
<dbReference type="InterPro" id="IPR008778">
    <property type="entry name" value="Pirin_C_dom"/>
</dbReference>
<feature type="binding site" evidence="2">
    <location>
        <position position="54"/>
    </location>
    <ligand>
        <name>Fe cation</name>
        <dbReference type="ChEBI" id="CHEBI:24875"/>
    </ligand>
</feature>
<dbReference type="CDD" id="cd02247">
    <property type="entry name" value="cupin_pirin_C"/>
    <property type="match status" value="1"/>
</dbReference>
<dbReference type="InterPro" id="IPR011051">
    <property type="entry name" value="RmlC_Cupin_sf"/>
</dbReference>
<dbReference type="Gene3D" id="2.60.120.10">
    <property type="entry name" value="Jelly Rolls"/>
    <property type="match status" value="2"/>
</dbReference>
<dbReference type="EMBL" id="JFKA01000001">
    <property type="protein sequence ID" value="OSQ40610.1"/>
    <property type="molecule type" value="Genomic_DNA"/>
</dbReference>
<dbReference type="PANTHER" id="PTHR13903">
    <property type="entry name" value="PIRIN-RELATED"/>
    <property type="match status" value="1"/>
</dbReference>
<dbReference type="Pfam" id="PF05726">
    <property type="entry name" value="Pirin_C"/>
    <property type="match status" value="1"/>
</dbReference>
<evidence type="ECO:0000259" key="5">
    <source>
        <dbReference type="Pfam" id="PF02678"/>
    </source>
</evidence>
<dbReference type="PIRSF" id="PIRSF006232">
    <property type="entry name" value="Pirin"/>
    <property type="match status" value="1"/>
</dbReference>
<protein>
    <submittedName>
        <fullName evidence="7">Pirin</fullName>
    </submittedName>
</protein>
<reference evidence="7 8" key="1">
    <citation type="submission" date="2014-03" db="EMBL/GenBank/DDBJ databases">
        <title>The draft genome sequence of Thalassospira mesophila JCM 18969.</title>
        <authorList>
            <person name="Lai Q."/>
            <person name="Shao Z."/>
        </authorList>
    </citation>
    <scope>NUCLEOTIDE SEQUENCE [LARGE SCALE GENOMIC DNA]</scope>
    <source>
        <strain evidence="7 8">JCM 18969</strain>
    </source>
</reference>
<feature type="binding site" evidence="2">
    <location>
        <position position="100"/>
    </location>
    <ligand>
        <name>Fe cation</name>
        <dbReference type="ChEBI" id="CHEBI:24875"/>
    </ligand>
</feature>
<dbReference type="RefSeq" id="WP_085579046.1">
    <property type="nucleotide sequence ID" value="NZ_JFKA01000001.1"/>
</dbReference>
<feature type="binding site" evidence="2">
    <location>
        <position position="56"/>
    </location>
    <ligand>
        <name>Fe cation</name>
        <dbReference type="ChEBI" id="CHEBI:24875"/>
    </ligand>
</feature>